<dbReference type="WBParaSite" id="RSKR_0000395900.1">
    <property type="protein sequence ID" value="RSKR_0000395900.1"/>
    <property type="gene ID" value="RSKR_0000395900"/>
</dbReference>
<reference evidence="2" key="1">
    <citation type="submission" date="2016-11" db="UniProtKB">
        <authorList>
            <consortium name="WormBaseParasite"/>
        </authorList>
    </citation>
    <scope>IDENTIFICATION</scope>
    <source>
        <strain evidence="2">KR3021</strain>
    </source>
</reference>
<dbReference type="Proteomes" id="UP000095286">
    <property type="component" value="Unplaced"/>
</dbReference>
<evidence type="ECO:0000313" key="1">
    <source>
        <dbReference type="Proteomes" id="UP000095286"/>
    </source>
</evidence>
<sequence>MSLSSNITIASAVVASSILGYVIYKLIFKKKKVLFDPTNPTDKHSLMIEKNEIIAHNVRKMKLSFTDCDVLSGLSPGQHVSIQGLMADIKPAFRVRFYSPVHKLDLTGFIEIIYKEYPEELLNKKQGAFSRYLASKKVGEQIAVSGPYGFITYYGKGTFFIKAQQRKVNFKHLVMLACGSGITPMFQLIQSILEDQSDQTKITLLYSNKQVDDIILREQLDTYEKQNEQRLKVIHTLTRLTEQNNWEGETGRIDKDKIVKHMPPPSSEVFCLICGTKDMNVTLKEIASKLGYGNIYCY</sequence>
<protein>
    <submittedName>
        <fullName evidence="2">NADH-cytochrome b5 reductase</fullName>
    </submittedName>
</protein>
<organism evidence="1 2">
    <name type="scientific">Rhabditophanes sp. KR3021</name>
    <dbReference type="NCBI Taxonomy" id="114890"/>
    <lineage>
        <taxon>Eukaryota</taxon>
        <taxon>Metazoa</taxon>
        <taxon>Ecdysozoa</taxon>
        <taxon>Nematoda</taxon>
        <taxon>Chromadorea</taxon>
        <taxon>Rhabditida</taxon>
        <taxon>Tylenchina</taxon>
        <taxon>Panagrolaimomorpha</taxon>
        <taxon>Strongyloidoidea</taxon>
        <taxon>Alloionematidae</taxon>
        <taxon>Rhabditophanes</taxon>
    </lineage>
</organism>
<name>A0AC35TST3_9BILA</name>
<evidence type="ECO:0000313" key="2">
    <source>
        <dbReference type="WBParaSite" id="RSKR_0000395900.1"/>
    </source>
</evidence>
<proteinExistence type="predicted"/>
<accession>A0AC35TST3</accession>